<keyword evidence="5" id="KW-0732">Signal</keyword>
<dbReference type="Pfam" id="PF00400">
    <property type="entry name" value="WD40"/>
    <property type="match status" value="6"/>
</dbReference>
<dbReference type="Proteomes" id="UP000011087">
    <property type="component" value="Unassembled WGS sequence"/>
</dbReference>
<keyword evidence="8" id="KW-1185">Reference proteome</keyword>
<dbReference type="GO" id="GO:0071013">
    <property type="term" value="C:catalytic step 2 spliceosome"/>
    <property type="evidence" value="ECO:0007669"/>
    <property type="project" value="TreeGrafter"/>
</dbReference>
<feature type="repeat" description="WD" evidence="4">
    <location>
        <begin position="58"/>
        <end position="99"/>
    </location>
</feature>
<dbReference type="SMART" id="SM00320">
    <property type="entry name" value="WD40"/>
    <property type="match status" value="7"/>
</dbReference>
<dbReference type="FunFam" id="2.130.10.10:FF:000012">
    <property type="entry name" value="Putative pleiotropic regulator 1"/>
    <property type="match status" value="1"/>
</dbReference>
<protein>
    <submittedName>
        <fullName evidence="6 7">Uncharacterized protein</fullName>
    </submittedName>
</protein>
<dbReference type="GeneID" id="17303947"/>
<proteinExistence type="inferred from homology"/>
<dbReference type="Gene3D" id="2.130.10.10">
    <property type="entry name" value="YVTN repeat-like/Quinoprotein amine dehydrogenase"/>
    <property type="match status" value="1"/>
</dbReference>
<dbReference type="GO" id="GO:0000974">
    <property type="term" value="C:Prp19 complex"/>
    <property type="evidence" value="ECO:0007669"/>
    <property type="project" value="TreeGrafter"/>
</dbReference>
<dbReference type="SUPFAM" id="SSF50978">
    <property type="entry name" value="WD40 repeat-like"/>
    <property type="match status" value="1"/>
</dbReference>
<dbReference type="PRINTS" id="PR00320">
    <property type="entry name" value="GPROTEINBRPT"/>
</dbReference>
<gene>
    <name evidence="6" type="ORF">GUITHDRAFT_69596</name>
</gene>
<evidence type="ECO:0000256" key="5">
    <source>
        <dbReference type="SAM" id="SignalP"/>
    </source>
</evidence>
<reference evidence="8" key="2">
    <citation type="submission" date="2012-11" db="EMBL/GenBank/DDBJ databases">
        <authorList>
            <person name="Kuo A."/>
            <person name="Curtis B.A."/>
            <person name="Tanifuji G."/>
            <person name="Burki F."/>
            <person name="Gruber A."/>
            <person name="Irimia M."/>
            <person name="Maruyama S."/>
            <person name="Arias M.C."/>
            <person name="Ball S.G."/>
            <person name="Gile G.H."/>
            <person name="Hirakawa Y."/>
            <person name="Hopkins J.F."/>
            <person name="Rensing S.A."/>
            <person name="Schmutz J."/>
            <person name="Symeonidi A."/>
            <person name="Elias M."/>
            <person name="Eveleigh R.J."/>
            <person name="Herman E.K."/>
            <person name="Klute M.J."/>
            <person name="Nakayama T."/>
            <person name="Obornik M."/>
            <person name="Reyes-Prieto A."/>
            <person name="Armbrust E.V."/>
            <person name="Aves S.J."/>
            <person name="Beiko R.G."/>
            <person name="Coutinho P."/>
            <person name="Dacks J.B."/>
            <person name="Durnford D.G."/>
            <person name="Fast N.M."/>
            <person name="Green B.R."/>
            <person name="Grisdale C."/>
            <person name="Hempe F."/>
            <person name="Henrissat B."/>
            <person name="Hoppner M.P."/>
            <person name="Ishida K.-I."/>
            <person name="Kim E."/>
            <person name="Koreny L."/>
            <person name="Kroth P.G."/>
            <person name="Liu Y."/>
            <person name="Malik S.-B."/>
            <person name="Maier U.G."/>
            <person name="McRose D."/>
            <person name="Mock T."/>
            <person name="Neilson J.A."/>
            <person name="Onodera N.T."/>
            <person name="Poole A.M."/>
            <person name="Pritham E.J."/>
            <person name="Richards T.A."/>
            <person name="Rocap G."/>
            <person name="Roy S.W."/>
            <person name="Sarai C."/>
            <person name="Schaack S."/>
            <person name="Shirato S."/>
            <person name="Slamovits C.H."/>
            <person name="Spencer D.F."/>
            <person name="Suzuki S."/>
            <person name="Worden A.Z."/>
            <person name="Zauner S."/>
            <person name="Barry K."/>
            <person name="Bell C."/>
            <person name="Bharti A.K."/>
            <person name="Crow J.A."/>
            <person name="Grimwood J."/>
            <person name="Kramer R."/>
            <person name="Lindquist E."/>
            <person name="Lucas S."/>
            <person name="Salamov A."/>
            <person name="McFadden G.I."/>
            <person name="Lane C.E."/>
            <person name="Keeling P.J."/>
            <person name="Gray M.W."/>
            <person name="Grigoriev I.V."/>
            <person name="Archibald J.M."/>
        </authorList>
    </citation>
    <scope>NUCLEOTIDE SEQUENCE</scope>
    <source>
        <strain evidence="8">CCMP2712</strain>
    </source>
</reference>
<comment type="similarity">
    <text evidence="3">Belongs to the WD repeat PRL1/PRL2 family.</text>
</comment>
<sequence>MPRPQWHAPWKLMRVISGHLGWVRCVAFEPDNQWFVTGAGDRTLKLWDLASGELKITLTGHISPVRGVVVSDRHPYMFSVGEDKLVKCWDLECNKVIRHYHGHLSGVYCCSLHPTLDVLCTGGRDSSVRVWDIRTKNQIFCLSGHKDTVASLLTQGVDPQIISGSHDSTVKLWDLAAGKAYATLTHHKKGVRALALHPNKYLFASGSADNLKQWKCPEGVFMKNVDQTPYRAVVNCMAVNHDDVMVAGYDNGSIRFMDWKTGYNFHTEQTRVQPGSLEAEAGIFDCCFDKTGTRLITCEADKTIKVWKEDENATPETHPIEWKAVAPGTEKRW</sequence>
<name>L1JG46_GUITC</name>
<dbReference type="CDD" id="cd00200">
    <property type="entry name" value="WD40"/>
    <property type="match status" value="1"/>
</dbReference>
<evidence type="ECO:0000313" key="7">
    <source>
        <dbReference type="EnsemblProtists" id="EKX47493"/>
    </source>
</evidence>
<evidence type="ECO:0000256" key="1">
    <source>
        <dbReference type="ARBA" id="ARBA00022574"/>
    </source>
</evidence>
<dbReference type="STRING" id="905079.L1JG46"/>
<dbReference type="InterPro" id="IPR001680">
    <property type="entry name" value="WD40_rpt"/>
</dbReference>
<keyword evidence="1 4" id="KW-0853">WD repeat</keyword>
<dbReference type="PANTHER" id="PTHR19923:SF0">
    <property type="entry name" value="PLEIOTROPIC REGULATOR 1"/>
    <property type="match status" value="1"/>
</dbReference>
<feature type="signal peptide" evidence="5">
    <location>
        <begin position="1"/>
        <end position="27"/>
    </location>
</feature>
<dbReference type="GO" id="GO:0071011">
    <property type="term" value="C:precatalytic spliceosome"/>
    <property type="evidence" value="ECO:0007669"/>
    <property type="project" value="TreeGrafter"/>
</dbReference>
<dbReference type="PROSITE" id="PS50082">
    <property type="entry name" value="WD_REPEATS_2"/>
    <property type="match status" value="4"/>
</dbReference>
<dbReference type="PaxDb" id="55529-EKX47493"/>
<feature type="repeat" description="WD" evidence="4">
    <location>
        <begin position="100"/>
        <end position="141"/>
    </location>
</feature>
<reference evidence="7" key="3">
    <citation type="submission" date="2015-06" db="UniProtKB">
        <authorList>
            <consortium name="EnsemblProtists"/>
        </authorList>
    </citation>
    <scope>IDENTIFICATION</scope>
</reference>
<accession>L1JG46</accession>
<dbReference type="EnsemblProtists" id="EKX47493">
    <property type="protein sequence ID" value="EKX47493"/>
    <property type="gene ID" value="GUITHDRAFT_69596"/>
</dbReference>
<dbReference type="eggNOG" id="KOG0285">
    <property type="taxonomic scope" value="Eukaryota"/>
</dbReference>
<dbReference type="InterPro" id="IPR020472">
    <property type="entry name" value="WD40_PAC1"/>
</dbReference>
<dbReference type="InterPro" id="IPR015943">
    <property type="entry name" value="WD40/YVTN_repeat-like_dom_sf"/>
</dbReference>
<dbReference type="InterPro" id="IPR045241">
    <property type="entry name" value="Prp46/PLRG1-like"/>
</dbReference>
<evidence type="ECO:0000256" key="3">
    <source>
        <dbReference type="ARBA" id="ARBA00025726"/>
    </source>
</evidence>
<dbReference type="RefSeq" id="XP_005834473.1">
    <property type="nucleotide sequence ID" value="XM_005834416.1"/>
</dbReference>
<dbReference type="AlphaFoldDB" id="L1JG46"/>
<organism evidence="6">
    <name type="scientific">Guillardia theta (strain CCMP2712)</name>
    <name type="common">Cryptophyte</name>
    <dbReference type="NCBI Taxonomy" id="905079"/>
    <lineage>
        <taxon>Eukaryota</taxon>
        <taxon>Cryptophyceae</taxon>
        <taxon>Pyrenomonadales</taxon>
        <taxon>Geminigeraceae</taxon>
        <taxon>Guillardia</taxon>
    </lineage>
</organism>
<dbReference type="KEGG" id="gtt:GUITHDRAFT_69596"/>
<dbReference type="PROSITE" id="PS50294">
    <property type="entry name" value="WD_REPEATS_REGION"/>
    <property type="match status" value="4"/>
</dbReference>
<dbReference type="HOGENOM" id="CLU_000288_72_0_1"/>
<evidence type="ECO:0000313" key="8">
    <source>
        <dbReference type="Proteomes" id="UP000011087"/>
    </source>
</evidence>
<reference evidence="6 8" key="1">
    <citation type="journal article" date="2012" name="Nature">
        <title>Algal genomes reveal evolutionary mosaicism and the fate of nucleomorphs.</title>
        <authorList>
            <consortium name="DOE Joint Genome Institute"/>
            <person name="Curtis B.A."/>
            <person name="Tanifuji G."/>
            <person name="Burki F."/>
            <person name="Gruber A."/>
            <person name="Irimia M."/>
            <person name="Maruyama S."/>
            <person name="Arias M.C."/>
            <person name="Ball S.G."/>
            <person name="Gile G.H."/>
            <person name="Hirakawa Y."/>
            <person name="Hopkins J.F."/>
            <person name="Kuo A."/>
            <person name="Rensing S.A."/>
            <person name="Schmutz J."/>
            <person name="Symeonidi A."/>
            <person name="Elias M."/>
            <person name="Eveleigh R.J."/>
            <person name="Herman E.K."/>
            <person name="Klute M.J."/>
            <person name="Nakayama T."/>
            <person name="Obornik M."/>
            <person name="Reyes-Prieto A."/>
            <person name="Armbrust E.V."/>
            <person name="Aves S.J."/>
            <person name="Beiko R.G."/>
            <person name="Coutinho P."/>
            <person name="Dacks J.B."/>
            <person name="Durnford D.G."/>
            <person name="Fast N.M."/>
            <person name="Green B.R."/>
            <person name="Grisdale C.J."/>
            <person name="Hempel F."/>
            <person name="Henrissat B."/>
            <person name="Hoppner M.P."/>
            <person name="Ishida K."/>
            <person name="Kim E."/>
            <person name="Koreny L."/>
            <person name="Kroth P.G."/>
            <person name="Liu Y."/>
            <person name="Malik S.B."/>
            <person name="Maier U.G."/>
            <person name="McRose D."/>
            <person name="Mock T."/>
            <person name="Neilson J.A."/>
            <person name="Onodera N.T."/>
            <person name="Poole A.M."/>
            <person name="Pritham E.J."/>
            <person name="Richards T.A."/>
            <person name="Rocap G."/>
            <person name="Roy S.W."/>
            <person name="Sarai C."/>
            <person name="Schaack S."/>
            <person name="Shirato S."/>
            <person name="Slamovits C.H."/>
            <person name="Spencer D.F."/>
            <person name="Suzuki S."/>
            <person name="Worden A.Z."/>
            <person name="Zauner S."/>
            <person name="Barry K."/>
            <person name="Bell C."/>
            <person name="Bharti A.K."/>
            <person name="Crow J.A."/>
            <person name="Grimwood J."/>
            <person name="Kramer R."/>
            <person name="Lindquist E."/>
            <person name="Lucas S."/>
            <person name="Salamov A."/>
            <person name="McFadden G.I."/>
            <person name="Lane C.E."/>
            <person name="Keeling P.J."/>
            <person name="Gray M.W."/>
            <person name="Grigoriev I.V."/>
            <person name="Archibald J.M."/>
        </authorList>
    </citation>
    <scope>NUCLEOTIDE SEQUENCE</scope>
    <source>
        <strain evidence="6 8">CCMP2712</strain>
    </source>
</reference>
<dbReference type="PROSITE" id="PS00678">
    <property type="entry name" value="WD_REPEATS_1"/>
    <property type="match status" value="2"/>
</dbReference>
<evidence type="ECO:0000313" key="6">
    <source>
        <dbReference type="EMBL" id="EKX47493.1"/>
    </source>
</evidence>
<dbReference type="OrthoDB" id="10256122at2759"/>
<feature type="repeat" description="WD" evidence="4">
    <location>
        <begin position="142"/>
        <end position="183"/>
    </location>
</feature>
<dbReference type="OMA" id="FAMCFDQ"/>
<evidence type="ECO:0000256" key="4">
    <source>
        <dbReference type="PROSITE-ProRule" id="PRU00221"/>
    </source>
</evidence>
<dbReference type="InterPro" id="IPR036322">
    <property type="entry name" value="WD40_repeat_dom_sf"/>
</dbReference>
<dbReference type="EMBL" id="JH992990">
    <property type="protein sequence ID" value="EKX47493.1"/>
    <property type="molecule type" value="Genomic_DNA"/>
</dbReference>
<feature type="repeat" description="WD" evidence="4">
    <location>
        <begin position="16"/>
        <end position="57"/>
    </location>
</feature>
<keyword evidence="2" id="KW-0677">Repeat</keyword>
<dbReference type="PANTHER" id="PTHR19923">
    <property type="entry name" value="WD40 REPEAT PROTEINPRL1/PRL2-RELATED"/>
    <property type="match status" value="1"/>
</dbReference>
<dbReference type="GO" id="GO:0000398">
    <property type="term" value="P:mRNA splicing, via spliceosome"/>
    <property type="evidence" value="ECO:0007669"/>
    <property type="project" value="InterPro"/>
</dbReference>
<dbReference type="InterPro" id="IPR019775">
    <property type="entry name" value="WD40_repeat_CS"/>
</dbReference>
<evidence type="ECO:0000256" key="2">
    <source>
        <dbReference type="ARBA" id="ARBA00022737"/>
    </source>
</evidence>
<feature type="chain" id="PRO_5008771274" evidence="5">
    <location>
        <begin position="28"/>
        <end position="333"/>
    </location>
</feature>